<keyword evidence="1" id="KW-0175">Coiled coil</keyword>
<evidence type="ECO:0000313" key="3">
    <source>
        <dbReference type="Proteomes" id="UP000223968"/>
    </source>
</evidence>
<comment type="caution">
    <text evidence="2">The sequence shown here is derived from an EMBL/GenBank/DDBJ whole genome shotgun (WGS) entry which is preliminary data.</text>
</comment>
<gene>
    <name evidence="2" type="ORF">AJ79_09321</name>
</gene>
<sequence>MAQQSQSQHSIFSGLPSLQTQPISYAFGRNVPQSLYETCSEYAMCGTLKELLSRERTLQQQIDGLRHQTNQDRISLSNNRQICKNLQHQCQVLETTLEKCKRSEKEARDNLKAEREKTTVAERSCASLLAENETLWKFIEEVKVVSSNPANTSSTFQDIYCAKQISQMQSPPDDSTIFYDIDDNYNEINVMREDQQAEIELLS</sequence>
<protein>
    <submittedName>
        <fullName evidence="2">Uncharacterized protein</fullName>
    </submittedName>
</protein>
<dbReference type="Proteomes" id="UP000223968">
    <property type="component" value="Unassembled WGS sequence"/>
</dbReference>
<keyword evidence="3" id="KW-1185">Reference proteome</keyword>
<dbReference type="OrthoDB" id="4189610at2759"/>
<dbReference type="AlphaFoldDB" id="A0A2B7WKL8"/>
<organism evidence="2 3">
    <name type="scientific">Helicocarpus griseus UAMH5409</name>
    <dbReference type="NCBI Taxonomy" id="1447875"/>
    <lineage>
        <taxon>Eukaryota</taxon>
        <taxon>Fungi</taxon>
        <taxon>Dikarya</taxon>
        <taxon>Ascomycota</taxon>
        <taxon>Pezizomycotina</taxon>
        <taxon>Eurotiomycetes</taxon>
        <taxon>Eurotiomycetidae</taxon>
        <taxon>Onygenales</taxon>
        <taxon>Ajellomycetaceae</taxon>
        <taxon>Helicocarpus</taxon>
    </lineage>
</organism>
<evidence type="ECO:0000256" key="1">
    <source>
        <dbReference type="SAM" id="Coils"/>
    </source>
</evidence>
<name>A0A2B7WKL8_9EURO</name>
<dbReference type="EMBL" id="PDNB01000255">
    <property type="protein sequence ID" value="PGG97184.1"/>
    <property type="molecule type" value="Genomic_DNA"/>
</dbReference>
<reference evidence="2 3" key="1">
    <citation type="submission" date="2017-10" db="EMBL/GenBank/DDBJ databases">
        <title>Comparative genomics in systemic dimorphic fungi from Ajellomycetaceae.</title>
        <authorList>
            <person name="Munoz J.F."/>
            <person name="Mcewen J.G."/>
            <person name="Clay O.K."/>
            <person name="Cuomo C.A."/>
        </authorList>
    </citation>
    <scope>NUCLEOTIDE SEQUENCE [LARGE SCALE GENOMIC DNA]</scope>
    <source>
        <strain evidence="2 3">UAMH5409</strain>
    </source>
</reference>
<accession>A0A2B7WKL8</accession>
<evidence type="ECO:0000313" key="2">
    <source>
        <dbReference type="EMBL" id="PGG97184.1"/>
    </source>
</evidence>
<feature type="coiled-coil region" evidence="1">
    <location>
        <begin position="48"/>
        <end position="117"/>
    </location>
</feature>
<proteinExistence type="predicted"/>